<proteinExistence type="predicted"/>
<dbReference type="OrthoDB" id="9807664at2"/>
<dbReference type="InterPro" id="IPR011257">
    <property type="entry name" value="DNA_glycosylase"/>
</dbReference>
<dbReference type="InterPro" id="IPR052891">
    <property type="entry name" value="DNA-3mA_glycosylase"/>
</dbReference>
<keyword evidence="2" id="KW-0227">DNA damage</keyword>
<evidence type="ECO:0000313" key="10">
    <source>
        <dbReference type="EMBL" id="SJZ84337.1"/>
    </source>
</evidence>
<dbReference type="AlphaFoldDB" id="A0A1T4NZ21"/>
<dbReference type="SUPFAM" id="SSF48150">
    <property type="entry name" value="DNA-glycosylase"/>
    <property type="match status" value="1"/>
</dbReference>
<protein>
    <recommendedName>
        <fullName evidence="8">DNA-3-methyladenine glycosylase I</fullName>
        <ecNumber evidence="8">3.2.2.20</ecNumber>
    </recommendedName>
</protein>
<keyword evidence="5" id="KW-0234">DNA repair</keyword>
<dbReference type="FunFam" id="1.10.340.30:FF:000009">
    <property type="entry name" value="DNA-3-methyladenine glycosylase I"/>
    <property type="match status" value="1"/>
</dbReference>
<evidence type="ECO:0000256" key="9">
    <source>
        <dbReference type="PIRSR" id="PIRSR605019-1"/>
    </source>
</evidence>
<reference evidence="11" key="1">
    <citation type="submission" date="2017-02" db="EMBL/GenBank/DDBJ databases">
        <authorList>
            <person name="Varghese N."/>
            <person name="Submissions S."/>
        </authorList>
    </citation>
    <scope>NUCLEOTIDE SEQUENCE [LARGE SCALE GENOMIC DNA]</scope>
    <source>
        <strain evidence="11">ATCC 25662</strain>
    </source>
</reference>
<feature type="binding site" evidence="9">
    <location>
        <position position="178"/>
    </location>
    <ligand>
        <name>Zn(2+)</name>
        <dbReference type="ChEBI" id="CHEBI:29105"/>
    </ligand>
</feature>
<dbReference type="EC" id="3.2.2.20" evidence="8"/>
<dbReference type="Proteomes" id="UP000243297">
    <property type="component" value="Unassembled WGS sequence"/>
</dbReference>
<gene>
    <name evidence="10" type="ORF">SAMN02745191_1789</name>
</gene>
<dbReference type="InterPro" id="IPR005019">
    <property type="entry name" value="Adenine_glyco"/>
</dbReference>
<evidence type="ECO:0000256" key="4">
    <source>
        <dbReference type="ARBA" id="ARBA00022833"/>
    </source>
</evidence>
<keyword evidence="11" id="KW-1185">Reference proteome</keyword>
<dbReference type="Gene3D" id="1.10.340.30">
    <property type="entry name" value="Hypothetical protein, domain 2"/>
    <property type="match status" value="1"/>
</dbReference>
<accession>A0A1T4NZ21</accession>
<evidence type="ECO:0000256" key="1">
    <source>
        <dbReference type="ARBA" id="ARBA00022723"/>
    </source>
</evidence>
<feature type="binding site" evidence="9">
    <location>
        <position position="20"/>
    </location>
    <ligand>
        <name>Zn(2+)</name>
        <dbReference type="ChEBI" id="CHEBI:29105"/>
    </ligand>
</feature>
<keyword evidence="3" id="KW-0378">Hydrolase</keyword>
<evidence type="ECO:0000256" key="2">
    <source>
        <dbReference type="ARBA" id="ARBA00022763"/>
    </source>
</evidence>
<comment type="function">
    <text evidence="7">Hydrolysis of the deoxyribose N-glycosidic bond to excise 3-methyladenine from the damaged DNA polymer formed by alkylation lesions.</text>
</comment>
<keyword evidence="4 9" id="KW-0862">Zinc</keyword>
<keyword evidence="1 9" id="KW-0479">Metal-binding</keyword>
<evidence type="ECO:0000256" key="3">
    <source>
        <dbReference type="ARBA" id="ARBA00022801"/>
    </source>
</evidence>
<evidence type="ECO:0000313" key="11">
    <source>
        <dbReference type="Proteomes" id="UP000243297"/>
    </source>
</evidence>
<evidence type="ECO:0000256" key="7">
    <source>
        <dbReference type="ARBA" id="ARBA00057608"/>
    </source>
</evidence>
<dbReference type="Pfam" id="PF03352">
    <property type="entry name" value="Adenine_glyco"/>
    <property type="match status" value="1"/>
</dbReference>
<name>A0A1T4NZ21_9FIRM</name>
<evidence type="ECO:0000256" key="6">
    <source>
        <dbReference type="ARBA" id="ARBA00052558"/>
    </source>
</evidence>
<dbReference type="EMBL" id="FUWY01000005">
    <property type="protein sequence ID" value="SJZ84337.1"/>
    <property type="molecule type" value="Genomic_DNA"/>
</dbReference>
<dbReference type="GO" id="GO:0006284">
    <property type="term" value="P:base-excision repair"/>
    <property type="evidence" value="ECO:0007669"/>
    <property type="project" value="InterPro"/>
</dbReference>
<dbReference type="GO" id="GO:0008725">
    <property type="term" value="F:DNA-3-methyladenine glycosylase activity"/>
    <property type="evidence" value="ECO:0007669"/>
    <property type="project" value="UniProtKB-EC"/>
</dbReference>
<comment type="catalytic activity">
    <reaction evidence="6">
        <text>Hydrolysis of alkylated DNA, releasing 3-methyladenine.</text>
        <dbReference type="EC" id="3.2.2.20"/>
    </reaction>
</comment>
<evidence type="ECO:0000256" key="8">
    <source>
        <dbReference type="ARBA" id="ARBA00066766"/>
    </source>
</evidence>
<dbReference type="GO" id="GO:0046872">
    <property type="term" value="F:metal ion binding"/>
    <property type="evidence" value="ECO:0007669"/>
    <property type="project" value="UniProtKB-KW"/>
</dbReference>
<sequence length="190" mass="22470">MMDKVRCKWAGDLQIYRDYHDYEWGKPVHDDQLLFEMFILETMQAGLSWITILKKRESYREAFDFFDASKIIRYDAVKIEELMQNEGIIRNRLKINSVISNAKLYLEIQEKYGSFNDFLWNYVDGKPRMENYKTIEEMPATTPLSDQISKDLKKMGFKFAGSTIVYAFMQAVGMVNAHTTDCFVYKEIQK</sequence>
<dbReference type="PANTHER" id="PTHR30037:SF4">
    <property type="entry name" value="DNA-3-METHYLADENINE GLYCOSYLASE I"/>
    <property type="match status" value="1"/>
</dbReference>
<organism evidence="10 11">
    <name type="scientific">Anaerorhabdus furcosa</name>
    <dbReference type="NCBI Taxonomy" id="118967"/>
    <lineage>
        <taxon>Bacteria</taxon>
        <taxon>Bacillati</taxon>
        <taxon>Bacillota</taxon>
        <taxon>Erysipelotrichia</taxon>
        <taxon>Erysipelotrichales</taxon>
        <taxon>Erysipelotrichaceae</taxon>
        <taxon>Anaerorhabdus</taxon>
    </lineage>
</organism>
<feature type="binding site" evidence="9">
    <location>
        <position position="182"/>
    </location>
    <ligand>
        <name>Zn(2+)</name>
        <dbReference type="ChEBI" id="CHEBI:29105"/>
    </ligand>
</feature>
<dbReference type="PANTHER" id="PTHR30037">
    <property type="entry name" value="DNA-3-METHYLADENINE GLYCOSYLASE 1"/>
    <property type="match status" value="1"/>
</dbReference>
<dbReference type="STRING" id="118967.SAMN02745191_1789"/>
<feature type="binding site" evidence="9">
    <location>
        <position position="7"/>
    </location>
    <ligand>
        <name>Zn(2+)</name>
        <dbReference type="ChEBI" id="CHEBI:29105"/>
    </ligand>
</feature>
<evidence type="ECO:0000256" key="5">
    <source>
        <dbReference type="ARBA" id="ARBA00023204"/>
    </source>
</evidence>